<comment type="subcellular location">
    <subcellularLocation>
        <location evidence="1">Secreted</location>
    </subcellularLocation>
</comment>
<evidence type="ECO:0000259" key="12">
    <source>
        <dbReference type="SMART" id="SM00199"/>
    </source>
</evidence>
<keyword evidence="3" id="KW-0145">Chemotaxis</keyword>
<dbReference type="GO" id="GO:0070098">
    <property type="term" value="P:chemokine-mediated signaling pathway"/>
    <property type="evidence" value="ECO:0007669"/>
    <property type="project" value="TreeGrafter"/>
</dbReference>
<dbReference type="EMBL" id="JACASF010000021">
    <property type="protein sequence ID" value="KAF6406538.1"/>
    <property type="molecule type" value="Genomic_DNA"/>
</dbReference>
<feature type="compositionally biased region" description="Low complexity" evidence="9">
    <location>
        <begin position="253"/>
        <end position="282"/>
    </location>
</feature>
<keyword evidence="10" id="KW-1133">Transmembrane helix</keyword>
<dbReference type="GO" id="GO:0030335">
    <property type="term" value="P:positive regulation of cell migration"/>
    <property type="evidence" value="ECO:0007669"/>
    <property type="project" value="TreeGrafter"/>
</dbReference>
<feature type="compositionally biased region" description="Low complexity" evidence="9">
    <location>
        <begin position="350"/>
        <end position="360"/>
    </location>
</feature>
<organism evidence="13 14">
    <name type="scientific">Molossus molossus</name>
    <name type="common">Pallas' mastiff bat</name>
    <name type="synonym">Vespertilio molossus</name>
    <dbReference type="NCBI Taxonomy" id="27622"/>
    <lineage>
        <taxon>Eukaryota</taxon>
        <taxon>Metazoa</taxon>
        <taxon>Chordata</taxon>
        <taxon>Craniata</taxon>
        <taxon>Vertebrata</taxon>
        <taxon>Euteleostomi</taxon>
        <taxon>Mammalia</taxon>
        <taxon>Eutheria</taxon>
        <taxon>Laurasiatheria</taxon>
        <taxon>Chiroptera</taxon>
        <taxon>Yangochiroptera</taxon>
        <taxon>Molossidae</taxon>
        <taxon>Molossus</taxon>
    </lineage>
</organism>
<feature type="compositionally biased region" description="Low complexity" evidence="9">
    <location>
        <begin position="222"/>
        <end position="245"/>
    </location>
</feature>
<keyword evidence="5" id="KW-0964">Secreted</keyword>
<dbReference type="AlphaFoldDB" id="A0A7J8C6N5"/>
<feature type="compositionally biased region" description="Polar residues" evidence="9">
    <location>
        <begin position="283"/>
        <end position="296"/>
    </location>
</feature>
<name>A0A7J8C6N5_MOLMO</name>
<evidence type="ECO:0000256" key="3">
    <source>
        <dbReference type="ARBA" id="ARBA00022500"/>
    </source>
</evidence>
<feature type="compositionally biased region" description="Polar residues" evidence="9">
    <location>
        <begin position="154"/>
        <end position="171"/>
    </location>
</feature>
<dbReference type="SMART" id="SM00199">
    <property type="entry name" value="SCY"/>
    <property type="match status" value="1"/>
</dbReference>
<evidence type="ECO:0000256" key="1">
    <source>
        <dbReference type="ARBA" id="ARBA00004613"/>
    </source>
</evidence>
<evidence type="ECO:0000256" key="5">
    <source>
        <dbReference type="ARBA" id="ARBA00022525"/>
    </source>
</evidence>
<dbReference type="FunCoup" id="A0A7J8C6N5">
    <property type="interactions" value="219"/>
</dbReference>
<dbReference type="InterPro" id="IPR036048">
    <property type="entry name" value="Interleukin_8-like_sf"/>
</dbReference>
<comment type="caution">
    <text evidence="13">The sequence shown here is derived from an EMBL/GenBank/DDBJ whole genome shotgun (WGS) entry which is preliminary data.</text>
</comment>
<protein>
    <submittedName>
        <fullName evidence="13">C-X3-C motif chemokine ligand 1</fullName>
    </submittedName>
</protein>
<keyword evidence="8" id="KW-0395">Inflammatory response</keyword>
<dbReference type="FunFam" id="2.40.50.40:FF:000012">
    <property type="entry name" value="C-C motif chemokine"/>
    <property type="match status" value="1"/>
</dbReference>
<keyword evidence="4" id="KW-0202">Cytokine</keyword>
<evidence type="ECO:0000256" key="11">
    <source>
        <dbReference type="SAM" id="SignalP"/>
    </source>
</evidence>
<dbReference type="Gene3D" id="2.40.50.40">
    <property type="match status" value="1"/>
</dbReference>
<evidence type="ECO:0000256" key="7">
    <source>
        <dbReference type="ARBA" id="ARBA00023157"/>
    </source>
</evidence>
<feature type="region of interest" description="Disordered" evidence="9">
    <location>
        <begin position="208"/>
        <end position="320"/>
    </location>
</feature>
<evidence type="ECO:0000313" key="14">
    <source>
        <dbReference type="Proteomes" id="UP000550707"/>
    </source>
</evidence>
<feature type="signal peptide" evidence="11">
    <location>
        <begin position="1"/>
        <end position="24"/>
    </location>
</feature>
<dbReference type="SUPFAM" id="SSF54117">
    <property type="entry name" value="Interleukin 8-like chemokines"/>
    <property type="match status" value="1"/>
</dbReference>
<dbReference type="GO" id="GO:0061844">
    <property type="term" value="P:antimicrobial humoral immune response mediated by antimicrobial peptide"/>
    <property type="evidence" value="ECO:0007669"/>
    <property type="project" value="TreeGrafter"/>
</dbReference>
<dbReference type="GO" id="GO:0048245">
    <property type="term" value="P:eosinophil chemotaxis"/>
    <property type="evidence" value="ECO:0007669"/>
    <property type="project" value="TreeGrafter"/>
</dbReference>
<dbReference type="GO" id="GO:0008009">
    <property type="term" value="F:chemokine activity"/>
    <property type="evidence" value="ECO:0007669"/>
    <property type="project" value="InterPro"/>
</dbReference>
<accession>A0A7J8C6N5</accession>
<sequence>MAAHPLSWLLRVAALCHLTALLAGASVGSGQHHGVNKCSIICNQMTSEISVKVLMSYQRNQASCRKPAIILKTIKNRTFCADPEAKWVQEAMEYLDRKAMPRGSTFEKQIGATTARTTWGTDSAAVPELSAAGESSSWEAPGALGTSLELPTEVTGSWGTRSPTASKTPNGGPSAGPEETELFSTAAATTATSWQSSAHQLGLDLPAEGKASEAPSTPPPSTQTTSTQAPSTQTLPTQNLSTQAPSTPPPSTQAPSTQTPSTQTTSTQAPSTQAPSTQTPSTHQILPTQAPSTQAPISLHTAPEGSIGPEGQPVWTHRQDPMLDNPLGFREQGPISAHTDAFMGPGSMPQVSVVPVSSEGAPSREPVASGSWAPKAEDPQRLDTLITPIPDSQVATRRQAVGLLAFLGLLFCLGVAMFAYQSLQGCPRNMAGEMVEGLRYVPRSCGSNSYVLVPV</sequence>
<evidence type="ECO:0000256" key="4">
    <source>
        <dbReference type="ARBA" id="ARBA00022514"/>
    </source>
</evidence>
<evidence type="ECO:0000256" key="8">
    <source>
        <dbReference type="ARBA" id="ARBA00023198"/>
    </source>
</evidence>
<keyword evidence="14" id="KW-1185">Reference proteome</keyword>
<dbReference type="InterPro" id="IPR039809">
    <property type="entry name" value="Chemokine_b/g/d"/>
</dbReference>
<dbReference type="PANTHER" id="PTHR12015:SF92">
    <property type="entry name" value="FRACTALKINE"/>
    <property type="match status" value="1"/>
</dbReference>
<feature type="transmembrane region" description="Helical" evidence="10">
    <location>
        <begin position="400"/>
        <end position="420"/>
    </location>
</feature>
<dbReference type="GO" id="GO:0005615">
    <property type="term" value="C:extracellular space"/>
    <property type="evidence" value="ECO:0007669"/>
    <property type="project" value="UniProtKB-KW"/>
</dbReference>
<keyword evidence="10" id="KW-0812">Transmembrane</keyword>
<evidence type="ECO:0000256" key="9">
    <source>
        <dbReference type="SAM" id="MobiDB-lite"/>
    </source>
</evidence>
<feature type="domain" description="Chemokine interleukin-8-like" evidence="12">
    <location>
        <begin position="35"/>
        <end position="95"/>
    </location>
</feature>
<dbReference type="GO" id="GO:0006954">
    <property type="term" value="P:inflammatory response"/>
    <property type="evidence" value="ECO:0007669"/>
    <property type="project" value="UniProtKB-KW"/>
</dbReference>
<evidence type="ECO:0000256" key="2">
    <source>
        <dbReference type="ARBA" id="ARBA00010868"/>
    </source>
</evidence>
<dbReference type="Pfam" id="PF00048">
    <property type="entry name" value="IL8"/>
    <property type="match status" value="1"/>
</dbReference>
<evidence type="ECO:0000313" key="13">
    <source>
        <dbReference type="EMBL" id="KAF6406538.1"/>
    </source>
</evidence>
<dbReference type="Proteomes" id="UP000550707">
    <property type="component" value="Unassembled WGS sequence"/>
</dbReference>
<comment type="similarity">
    <text evidence="2">Belongs to the intercrine beta (chemokine CC) family.</text>
</comment>
<dbReference type="PANTHER" id="PTHR12015">
    <property type="entry name" value="SMALL INDUCIBLE CYTOKINE A"/>
    <property type="match status" value="1"/>
</dbReference>
<dbReference type="GO" id="GO:0048020">
    <property type="term" value="F:CCR chemokine receptor binding"/>
    <property type="evidence" value="ECO:0007669"/>
    <property type="project" value="TreeGrafter"/>
</dbReference>
<evidence type="ECO:0000256" key="6">
    <source>
        <dbReference type="ARBA" id="ARBA00022729"/>
    </source>
</evidence>
<keyword evidence="10" id="KW-0472">Membrane</keyword>
<feature type="region of interest" description="Disordered" evidence="9">
    <location>
        <begin position="350"/>
        <end position="378"/>
    </location>
</feature>
<gene>
    <name evidence="13" type="ORF">HJG59_003527</name>
</gene>
<reference evidence="13 14" key="1">
    <citation type="journal article" date="2020" name="Nature">
        <title>Six reference-quality genomes reveal evolution of bat adaptations.</title>
        <authorList>
            <person name="Jebb D."/>
            <person name="Huang Z."/>
            <person name="Pippel M."/>
            <person name="Hughes G.M."/>
            <person name="Lavrichenko K."/>
            <person name="Devanna P."/>
            <person name="Winkler S."/>
            <person name="Jermiin L.S."/>
            <person name="Skirmuntt E.C."/>
            <person name="Katzourakis A."/>
            <person name="Burkitt-Gray L."/>
            <person name="Ray D.A."/>
            <person name="Sullivan K.A.M."/>
            <person name="Roscito J.G."/>
            <person name="Kirilenko B.M."/>
            <person name="Davalos L.M."/>
            <person name="Corthals A.P."/>
            <person name="Power M.L."/>
            <person name="Jones G."/>
            <person name="Ransome R.D."/>
            <person name="Dechmann D.K.N."/>
            <person name="Locatelli A.G."/>
            <person name="Puechmaille S.J."/>
            <person name="Fedrigo O."/>
            <person name="Jarvis E.D."/>
            <person name="Hiller M."/>
            <person name="Vernes S.C."/>
            <person name="Myers E.W."/>
            <person name="Teeling E.C."/>
        </authorList>
    </citation>
    <scope>NUCLEOTIDE SEQUENCE [LARGE SCALE GENOMIC DNA]</scope>
    <source>
        <strain evidence="13">MMolMol1</strain>
        <tissue evidence="13">Muscle</tissue>
    </source>
</reference>
<keyword evidence="6 11" id="KW-0732">Signal</keyword>
<dbReference type="PRINTS" id="PR01721">
    <property type="entry name" value="FRACTALKINE"/>
</dbReference>
<keyword evidence="7" id="KW-1015">Disulfide bond</keyword>
<dbReference type="InterPro" id="IPR001811">
    <property type="entry name" value="Chemokine_IL8-like_dom"/>
</dbReference>
<feature type="chain" id="PRO_5029696058" evidence="11">
    <location>
        <begin position="25"/>
        <end position="455"/>
    </location>
</feature>
<feature type="region of interest" description="Disordered" evidence="9">
    <location>
        <begin position="128"/>
        <end position="179"/>
    </location>
</feature>
<dbReference type="InParanoid" id="A0A7J8C6N5"/>
<proteinExistence type="inferred from homology"/>
<evidence type="ECO:0000256" key="10">
    <source>
        <dbReference type="SAM" id="Phobius"/>
    </source>
</evidence>